<name>A0ABQ9VJT4_SAGOE</name>
<keyword evidence="1" id="KW-0472">Membrane</keyword>
<feature type="transmembrane region" description="Helical" evidence="1">
    <location>
        <begin position="82"/>
        <end position="105"/>
    </location>
</feature>
<protein>
    <submittedName>
        <fullName evidence="2">Uncharacterized protein</fullName>
    </submittedName>
</protein>
<organism evidence="2 3">
    <name type="scientific">Saguinus oedipus</name>
    <name type="common">Cotton-top tamarin</name>
    <name type="synonym">Oedipomidas oedipus</name>
    <dbReference type="NCBI Taxonomy" id="9490"/>
    <lineage>
        <taxon>Eukaryota</taxon>
        <taxon>Metazoa</taxon>
        <taxon>Chordata</taxon>
        <taxon>Craniata</taxon>
        <taxon>Vertebrata</taxon>
        <taxon>Euteleostomi</taxon>
        <taxon>Mammalia</taxon>
        <taxon>Eutheria</taxon>
        <taxon>Euarchontoglires</taxon>
        <taxon>Primates</taxon>
        <taxon>Haplorrhini</taxon>
        <taxon>Platyrrhini</taxon>
        <taxon>Cebidae</taxon>
        <taxon>Callitrichinae</taxon>
        <taxon>Saguinus</taxon>
    </lineage>
</organism>
<keyword evidence="3" id="KW-1185">Reference proteome</keyword>
<proteinExistence type="predicted"/>
<dbReference type="EMBL" id="JASSZA010000006">
    <property type="protein sequence ID" value="KAK2108592.1"/>
    <property type="molecule type" value="Genomic_DNA"/>
</dbReference>
<keyword evidence="1" id="KW-1133">Transmembrane helix</keyword>
<evidence type="ECO:0000313" key="3">
    <source>
        <dbReference type="Proteomes" id="UP001266305"/>
    </source>
</evidence>
<evidence type="ECO:0000313" key="2">
    <source>
        <dbReference type="EMBL" id="KAK2108592.1"/>
    </source>
</evidence>
<evidence type="ECO:0000256" key="1">
    <source>
        <dbReference type="SAM" id="Phobius"/>
    </source>
</evidence>
<reference evidence="2 3" key="1">
    <citation type="submission" date="2023-05" db="EMBL/GenBank/DDBJ databases">
        <title>B98-5 Cell Line De Novo Hybrid Assembly: An Optical Mapping Approach.</title>
        <authorList>
            <person name="Kananen K."/>
            <person name="Auerbach J.A."/>
            <person name="Kautto E."/>
            <person name="Blachly J.S."/>
        </authorList>
    </citation>
    <scope>NUCLEOTIDE SEQUENCE [LARGE SCALE GENOMIC DNA]</scope>
    <source>
        <strain evidence="2">B95-8</strain>
        <tissue evidence="2">Cell line</tissue>
    </source>
</reference>
<keyword evidence="1" id="KW-0812">Transmembrane</keyword>
<gene>
    <name evidence="2" type="ORF">P7K49_013757</name>
</gene>
<comment type="caution">
    <text evidence="2">The sequence shown here is derived from an EMBL/GenBank/DDBJ whole genome shotgun (WGS) entry which is preliminary data.</text>
</comment>
<sequence>MVARQQILFLGDLNNELTPVHGDLQAGHFKEPFPAGVLMFRLQKLENTDAELGVLASVQWGTLLPGTEPTVDTVPVQPIPAYWYYVMAAGGAVLVLVSVALALVLHYHRFRYAAKKTDHSITYKTSHYTNGAPLAVEPTLTIKLEQDRAGSHC</sequence>
<accession>A0ABQ9VJT4</accession>
<dbReference type="Proteomes" id="UP001266305">
    <property type="component" value="Unassembled WGS sequence"/>
</dbReference>